<dbReference type="Proteomes" id="UP000266644">
    <property type="component" value="Unassembled WGS sequence"/>
</dbReference>
<evidence type="ECO:0000313" key="1">
    <source>
        <dbReference type="EMBL" id="RHH12029.1"/>
    </source>
</evidence>
<dbReference type="AlphaFoldDB" id="A0A396C2J1"/>
<name>A0A396C2J1_BACFG</name>
<sequence>MQIITFNKNSMKQTSSKAVVTIIIACTALYAWNHKQPVLTNVQLQNLEAIAAGEDGNCVEWAKQHCYPESAFSHQLSARPYNTCEESTMGGVRECGNISNYEPYIVAVEGECLRCIKRN</sequence>
<protein>
    <submittedName>
        <fullName evidence="1">Uncharacterized protein</fullName>
    </submittedName>
</protein>
<organism evidence="1 2">
    <name type="scientific">Bacteroides fragilis</name>
    <dbReference type="NCBI Taxonomy" id="817"/>
    <lineage>
        <taxon>Bacteria</taxon>
        <taxon>Pseudomonadati</taxon>
        <taxon>Bacteroidota</taxon>
        <taxon>Bacteroidia</taxon>
        <taxon>Bacteroidales</taxon>
        <taxon>Bacteroidaceae</taxon>
        <taxon>Bacteroides</taxon>
    </lineage>
</organism>
<evidence type="ECO:0000313" key="2">
    <source>
        <dbReference type="Proteomes" id="UP000266644"/>
    </source>
</evidence>
<proteinExistence type="predicted"/>
<accession>A0A396C2J1</accession>
<gene>
    <name evidence="1" type="ORF">DW228_09630</name>
</gene>
<reference evidence="1 2" key="1">
    <citation type="submission" date="2018-08" db="EMBL/GenBank/DDBJ databases">
        <title>A genome reference for cultivated species of the human gut microbiota.</title>
        <authorList>
            <person name="Zou Y."/>
            <person name="Xue W."/>
            <person name="Luo G."/>
        </authorList>
    </citation>
    <scope>NUCLEOTIDE SEQUENCE [LARGE SCALE GENOMIC DNA]</scope>
    <source>
        <strain evidence="1 2">AM18-6</strain>
    </source>
</reference>
<comment type="caution">
    <text evidence="1">The sequence shown here is derived from an EMBL/GenBank/DDBJ whole genome shotgun (WGS) entry which is preliminary data.</text>
</comment>
<dbReference type="EMBL" id="QRJE01000013">
    <property type="protein sequence ID" value="RHH12029.1"/>
    <property type="molecule type" value="Genomic_DNA"/>
</dbReference>